<feature type="active site" description="Proton donor" evidence="10">
    <location>
        <position position="68"/>
    </location>
</feature>
<feature type="binding site" evidence="11">
    <location>
        <position position="100"/>
    </location>
    <ligand>
        <name>Zn(2+)</name>
        <dbReference type="ChEBI" id="CHEBI:29105"/>
        <note>catalytic</note>
    </ligand>
</feature>
<dbReference type="PROSITE" id="PS51747">
    <property type="entry name" value="CYT_DCMP_DEAMINASES_2"/>
    <property type="match status" value="1"/>
</dbReference>
<dbReference type="GO" id="GO:0008270">
    <property type="term" value="F:zinc ion binding"/>
    <property type="evidence" value="ECO:0007669"/>
    <property type="project" value="UniProtKB-UniRule"/>
</dbReference>
<evidence type="ECO:0000256" key="4">
    <source>
        <dbReference type="ARBA" id="ARBA00012783"/>
    </source>
</evidence>
<evidence type="ECO:0000256" key="6">
    <source>
        <dbReference type="ARBA" id="ARBA00022801"/>
    </source>
</evidence>
<evidence type="ECO:0000256" key="8">
    <source>
        <dbReference type="ARBA" id="ARBA00032005"/>
    </source>
</evidence>
<comment type="cofactor">
    <cofactor evidence="1 11 12">
        <name>Zn(2+)</name>
        <dbReference type="ChEBI" id="CHEBI:29105"/>
    </cofactor>
</comment>
<evidence type="ECO:0000256" key="2">
    <source>
        <dbReference type="ARBA" id="ARBA00003949"/>
    </source>
</evidence>
<dbReference type="InterPro" id="IPR002125">
    <property type="entry name" value="CMP_dCMP_dom"/>
</dbReference>
<dbReference type="PANTHER" id="PTHR11644:SF2">
    <property type="entry name" value="CYTIDINE DEAMINASE"/>
    <property type="match status" value="1"/>
</dbReference>
<organism evidence="14 15">
    <name type="scientific">Phyllotreta striolata</name>
    <name type="common">Striped flea beetle</name>
    <name type="synonym">Crioceris striolata</name>
    <dbReference type="NCBI Taxonomy" id="444603"/>
    <lineage>
        <taxon>Eukaryota</taxon>
        <taxon>Metazoa</taxon>
        <taxon>Ecdysozoa</taxon>
        <taxon>Arthropoda</taxon>
        <taxon>Hexapoda</taxon>
        <taxon>Insecta</taxon>
        <taxon>Pterygota</taxon>
        <taxon>Neoptera</taxon>
        <taxon>Endopterygota</taxon>
        <taxon>Coleoptera</taxon>
        <taxon>Polyphaga</taxon>
        <taxon>Cucujiformia</taxon>
        <taxon>Chrysomeloidea</taxon>
        <taxon>Chrysomelidae</taxon>
        <taxon>Galerucinae</taxon>
        <taxon>Alticini</taxon>
        <taxon>Phyllotreta</taxon>
    </lineage>
</organism>
<dbReference type="CDD" id="cd01283">
    <property type="entry name" value="cytidine_deaminase"/>
    <property type="match status" value="1"/>
</dbReference>
<dbReference type="EMBL" id="OU900101">
    <property type="protein sequence ID" value="CAG9864319.1"/>
    <property type="molecule type" value="Genomic_DNA"/>
</dbReference>
<keyword evidence="5 11" id="KW-0479">Metal-binding</keyword>
<evidence type="ECO:0000256" key="5">
    <source>
        <dbReference type="ARBA" id="ARBA00022723"/>
    </source>
</evidence>
<dbReference type="EC" id="3.5.4.5" evidence="4 12"/>
<dbReference type="PANTHER" id="PTHR11644">
    <property type="entry name" value="CYTIDINE DEAMINASE"/>
    <property type="match status" value="1"/>
</dbReference>
<dbReference type="NCBIfam" id="NF004064">
    <property type="entry name" value="PRK05578.1"/>
    <property type="match status" value="1"/>
</dbReference>
<dbReference type="InterPro" id="IPR016193">
    <property type="entry name" value="Cytidine_deaminase-like"/>
</dbReference>
<feature type="binding site" evidence="11">
    <location>
        <position position="103"/>
    </location>
    <ligand>
        <name>Zn(2+)</name>
        <dbReference type="ChEBI" id="CHEBI:29105"/>
        <note>catalytic</note>
    </ligand>
</feature>
<dbReference type="GO" id="GO:0004126">
    <property type="term" value="F:cytidine deaminase activity"/>
    <property type="evidence" value="ECO:0007669"/>
    <property type="project" value="UniProtKB-UniRule"/>
</dbReference>
<evidence type="ECO:0000256" key="11">
    <source>
        <dbReference type="PIRSR" id="PIRSR606262-3"/>
    </source>
</evidence>
<comment type="catalytic activity">
    <reaction evidence="12">
        <text>2'-deoxycytidine + H2O + H(+) = 2'-deoxyuridine + NH4(+)</text>
        <dbReference type="Rhea" id="RHEA:13433"/>
        <dbReference type="ChEBI" id="CHEBI:15377"/>
        <dbReference type="ChEBI" id="CHEBI:15378"/>
        <dbReference type="ChEBI" id="CHEBI:15698"/>
        <dbReference type="ChEBI" id="CHEBI:16450"/>
        <dbReference type="ChEBI" id="CHEBI:28938"/>
        <dbReference type="EC" id="3.5.4.5"/>
    </reaction>
</comment>
<dbReference type="AlphaFoldDB" id="A0A9N9XSG9"/>
<dbReference type="Proteomes" id="UP001153712">
    <property type="component" value="Chromosome 8"/>
</dbReference>
<keyword evidence="6 12" id="KW-0378">Hydrolase</keyword>
<dbReference type="NCBIfam" id="TIGR01354">
    <property type="entry name" value="cyt_deam_tetra"/>
    <property type="match status" value="1"/>
</dbReference>
<keyword evidence="7 11" id="KW-0862">Zinc</keyword>
<dbReference type="Pfam" id="PF00383">
    <property type="entry name" value="dCMP_cyt_deam_1"/>
    <property type="match status" value="1"/>
</dbReference>
<proteinExistence type="inferred from homology"/>
<dbReference type="GO" id="GO:0005829">
    <property type="term" value="C:cytosol"/>
    <property type="evidence" value="ECO:0007669"/>
    <property type="project" value="TreeGrafter"/>
</dbReference>
<dbReference type="FunFam" id="3.40.140.10:FF:000008">
    <property type="entry name" value="Cytidine deaminase"/>
    <property type="match status" value="1"/>
</dbReference>
<comment type="catalytic activity">
    <reaction evidence="9 12">
        <text>cytidine + H2O + H(+) = uridine + NH4(+)</text>
        <dbReference type="Rhea" id="RHEA:16069"/>
        <dbReference type="ChEBI" id="CHEBI:15377"/>
        <dbReference type="ChEBI" id="CHEBI:15378"/>
        <dbReference type="ChEBI" id="CHEBI:16704"/>
        <dbReference type="ChEBI" id="CHEBI:17562"/>
        <dbReference type="ChEBI" id="CHEBI:28938"/>
        <dbReference type="EC" id="3.5.4.5"/>
    </reaction>
</comment>
<keyword evidence="15" id="KW-1185">Reference proteome</keyword>
<dbReference type="InterPro" id="IPR050202">
    <property type="entry name" value="Cyt/Deoxycyt_deaminase"/>
</dbReference>
<comment type="similarity">
    <text evidence="3 12">Belongs to the cytidine and deoxycytidylate deaminase family.</text>
</comment>
<evidence type="ECO:0000259" key="13">
    <source>
        <dbReference type="PROSITE" id="PS51747"/>
    </source>
</evidence>
<feature type="binding site" evidence="11">
    <location>
        <position position="66"/>
    </location>
    <ligand>
        <name>Zn(2+)</name>
        <dbReference type="ChEBI" id="CHEBI:29105"/>
        <note>catalytic</note>
    </ligand>
</feature>
<dbReference type="GO" id="GO:0055086">
    <property type="term" value="P:nucleobase-containing small molecule metabolic process"/>
    <property type="evidence" value="ECO:0007669"/>
    <property type="project" value="UniProtKB-ARBA"/>
</dbReference>
<dbReference type="InterPro" id="IPR006262">
    <property type="entry name" value="Cyt_deam_tetra"/>
</dbReference>
<dbReference type="Gene3D" id="3.40.140.10">
    <property type="entry name" value="Cytidine Deaminase, domain 2"/>
    <property type="match status" value="1"/>
</dbReference>
<evidence type="ECO:0000313" key="14">
    <source>
        <dbReference type="EMBL" id="CAG9864319.1"/>
    </source>
</evidence>
<evidence type="ECO:0000256" key="9">
    <source>
        <dbReference type="ARBA" id="ARBA00049558"/>
    </source>
</evidence>
<evidence type="ECO:0000256" key="3">
    <source>
        <dbReference type="ARBA" id="ARBA00006576"/>
    </source>
</evidence>
<evidence type="ECO:0000313" key="15">
    <source>
        <dbReference type="Proteomes" id="UP001153712"/>
    </source>
</evidence>
<evidence type="ECO:0000256" key="12">
    <source>
        <dbReference type="RuleBase" id="RU364006"/>
    </source>
</evidence>
<sequence length="147" mass="16746">MDNEDVKKAHELDCQIQNLLLKATEAREFSYSPYSNFKVGAALLCQDDSIYTGCNVENSSFTVGTCAERCAYFKAISEGKRKFKAIAIVAMQKKWFTPPCGACRQLMSEFGQLDVYMTKPRHDDVLVSDLKRLLPYQFEVTDDKTFE</sequence>
<reference evidence="14" key="1">
    <citation type="submission" date="2022-01" db="EMBL/GenBank/DDBJ databases">
        <authorList>
            <person name="King R."/>
        </authorList>
    </citation>
    <scope>NUCLEOTIDE SEQUENCE</scope>
</reference>
<gene>
    <name evidence="14" type="ORF">PHYEVI_LOCUS10576</name>
</gene>
<dbReference type="GO" id="GO:0072527">
    <property type="term" value="P:pyrimidine-containing compound metabolic process"/>
    <property type="evidence" value="ECO:0007669"/>
    <property type="project" value="UniProtKB-ARBA"/>
</dbReference>
<evidence type="ECO:0000256" key="7">
    <source>
        <dbReference type="ARBA" id="ARBA00022833"/>
    </source>
</evidence>
<evidence type="ECO:0000256" key="1">
    <source>
        <dbReference type="ARBA" id="ARBA00001947"/>
    </source>
</evidence>
<name>A0A9N9XSG9_PHYSR</name>
<protein>
    <recommendedName>
        <fullName evidence="4 12">Cytidine deaminase</fullName>
        <ecNumber evidence="4 12">3.5.4.5</ecNumber>
    </recommendedName>
    <alternativeName>
        <fullName evidence="8 12">Cytidine aminohydrolase</fullName>
    </alternativeName>
</protein>
<comment type="function">
    <text evidence="2 12">This enzyme scavenges exogenous and endogenous cytidine and 2'-deoxycytidine for UMP synthesis.</text>
</comment>
<evidence type="ECO:0000256" key="10">
    <source>
        <dbReference type="PIRSR" id="PIRSR606262-1"/>
    </source>
</evidence>
<accession>A0A9N9XSG9</accession>
<dbReference type="SUPFAM" id="SSF53927">
    <property type="entry name" value="Cytidine deaminase-like"/>
    <property type="match status" value="1"/>
</dbReference>
<dbReference type="OrthoDB" id="414540at2759"/>
<feature type="domain" description="CMP/dCMP-type deaminase" evidence="13">
    <location>
        <begin position="14"/>
        <end position="141"/>
    </location>
</feature>